<reference evidence="2" key="1">
    <citation type="journal article" date="2011" name="PLoS Genet.">
        <title>Azospirillum genomes reveal transition of bacteria from aquatic to terrestrial environments.</title>
        <authorList>
            <person name="Wisniewski-Dye F."/>
            <person name="Borziak K."/>
            <person name="Khalsa-Moyers G."/>
            <person name="Alexandre G."/>
            <person name="Sukharnikov L.O."/>
            <person name="Wuichet K."/>
            <person name="Hurst G.B."/>
            <person name="McDonald W.H."/>
            <person name="Robertson J.S."/>
            <person name="Barbe V."/>
            <person name="Calteau A."/>
            <person name="Rouy Z."/>
            <person name="Mangenot S."/>
            <person name="Prigent-Combaret C."/>
            <person name="Normand P."/>
            <person name="Boyer M."/>
            <person name="Siguier P."/>
            <person name="Dessaux Y."/>
            <person name="Elmerich C."/>
            <person name="Condemine G."/>
            <person name="Krishnen G."/>
            <person name="Kennedy I."/>
            <person name="Paterson A.H."/>
            <person name="Gonzalez V."/>
            <person name="Mavingui P."/>
            <person name="Zhulin I.B."/>
        </authorList>
    </citation>
    <scope>NUCLEOTIDE SEQUENCE [LARGE SCALE GENOMIC DNA]</scope>
    <source>
        <strain evidence="2">4B</strain>
    </source>
</reference>
<organism evidence="1 2">
    <name type="scientific">Azospirillum lipoferum (strain 4B)</name>
    <dbReference type="NCBI Taxonomy" id="862719"/>
    <lineage>
        <taxon>Bacteria</taxon>
        <taxon>Pseudomonadati</taxon>
        <taxon>Pseudomonadota</taxon>
        <taxon>Alphaproteobacteria</taxon>
        <taxon>Rhodospirillales</taxon>
        <taxon>Azospirillaceae</taxon>
        <taxon>Azospirillum</taxon>
    </lineage>
</organism>
<evidence type="ECO:0000313" key="1">
    <source>
        <dbReference type="EMBL" id="CBS86082.1"/>
    </source>
</evidence>
<sequence>MAAVEELVIRLLQADPALTGLEVSPWKGQDQGWDLLVTAELGSTWIPAGRSGWIVGNARTYVASATMAGG</sequence>
<dbReference type="AlphaFoldDB" id="G7Z3W0"/>
<proteinExistence type="predicted"/>
<evidence type="ECO:0000313" key="2">
    <source>
        <dbReference type="Proteomes" id="UP000005667"/>
    </source>
</evidence>
<dbReference type="KEGG" id="ali:AZOLI_0723"/>
<dbReference type="EMBL" id="FQ311868">
    <property type="protein sequence ID" value="CBS86082.1"/>
    <property type="molecule type" value="Genomic_DNA"/>
</dbReference>
<accession>G7Z3W0</accession>
<dbReference type="Proteomes" id="UP000005667">
    <property type="component" value="Chromosome"/>
</dbReference>
<protein>
    <submittedName>
        <fullName evidence="1">Uncharacterized protein</fullName>
    </submittedName>
</protein>
<dbReference type="HOGENOM" id="CLU_2749075_0_0_5"/>
<keyword evidence="2" id="KW-1185">Reference proteome</keyword>
<name>G7Z3W0_AZOL4</name>
<gene>
    <name evidence="1" type="ordered locus">AZOLI_0723</name>
</gene>